<evidence type="ECO:0000256" key="7">
    <source>
        <dbReference type="RuleBase" id="RU361257"/>
    </source>
</evidence>
<organism evidence="8 9">
    <name type="scientific">Chloracidobacterium sp. N</name>
    <dbReference type="NCBI Taxonomy" id="2821540"/>
    <lineage>
        <taxon>Bacteria</taxon>
        <taxon>Pseudomonadati</taxon>
        <taxon>Acidobacteriota</taxon>
        <taxon>Terriglobia</taxon>
        <taxon>Terriglobales</taxon>
        <taxon>Acidobacteriaceae</taxon>
        <taxon>Chloracidobacterium</taxon>
        <taxon>Chloracidobacterium aggregatum</taxon>
    </lineage>
</organism>
<dbReference type="InterPro" id="IPR012327">
    <property type="entry name" value="MeTrfase_D12"/>
</dbReference>
<dbReference type="PRINTS" id="PR00505">
    <property type="entry name" value="D12N6MTFRASE"/>
</dbReference>
<evidence type="ECO:0000256" key="1">
    <source>
        <dbReference type="ARBA" id="ARBA00006594"/>
    </source>
</evidence>
<dbReference type="RefSeq" id="WP_211423390.1">
    <property type="nucleotide sequence ID" value="NZ_CP072643.1"/>
</dbReference>
<dbReference type="GO" id="GO:0032259">
    <property type="term" value="P:methylation"/>
    <property type="evidence" value="ECO:0007669"/>
    <property type="project" value="UniProtKB-KW"/>
</dbReference>
<evidence type="ECO:0000256" key="6">
    <source>
        <dbReference type="ARBA" id="ARBA00047942"/>
    </source>
</evidence>
<evidence type="ECO:0000313" key="8">
    <source>
        <dbReference type="EMBL" id="QUV95153.1"/>
    </source>
</evidence>
<dbReference type="Proteomes" id="UP000677668">
    <property type="component" value="Chromosome 2"/>
</dbReference>
<proteinExistence type="inferred from homology"/>
<keyword evidence="9" id="KW-1185">Reference proteome</keyword>
<dbReference type="Pfam" id="PF02086">
    <property type="entry name" value="MethyltransfD12"/>
    <property type="match status" value="1"/>
</dbReference>
<protein>
    <recommendedName>
        <fullName evidence="2 7">Site-specific DNA-methyltransferase (adenine-specific)</fullName>
        <ecNumber evidence="2 7">2.1.1.72</ecNumber>
    </recommendedName>
</protein>
<dbReference type="GO" id="GO:0009007">
    <property type="term" value="F:site-specific DNA-methyltransferase (adenine-specific) activity"/>
    <property type="evidence" value="ECO:0007669"/>
    <property type="project" value="UniProtKB-EC"/>
</dbReference>
<dbReference type="EMBL" id="CP072643">
    <property type="protein sequence ID" value="QUV95153.1"/>
    <property type="molecule type" value="Genomic_DNA"/>
</dbReference>
<dbReference type="Gene3D" id="1.10.1020.10">
    <property type="entry name" value="Adenine-specific Methyltransferase, Domain 2"/>
    <property type="match status" value="1"/>
</dbReference>
<sequence>MIMTRARPFIKWVGGKSQLLEQFENFYPDELRKGIIKNYVEPFLGGGALFFALSQRYKIESAYLSDLNKDLILTYQVIQQRPNDLLDFLEQYQKDYDQTEPEKRKDLFLTVRRHFNLQHFEINYKKLSDNWIPRAAQLIFLNKTCFNGLFRLNSRGEFNVPYGKYKTAVIFDEPNILAVSKVLQRAEIQQADYTSCFDKVNENTFVYLDPPYRPISQTASFTTYTDAGFDDKEQLQLAQFFRKLDRETGAKLMLSNSDPKNENPKDDFFEKAYSGYNIFRVSASRAVNCNGERRGKINELLVINYQCEQQTLEVNFQHVRNP</sequence>
<dbReference type="Gene3D" id="3.40.50.150">
    <property type="entry name" value="Vaccinia Virus protein VP39"/>
    <property type="match status" value="1"/>
</dbReference>
<reference evidence="8 9" key="1">
    <citation type="submission" date="2021-03" db="EMBL/GenBank/DDBJ databases">
        <title>Genomic and phenotypic characterization of Chloracidobacterium isolates provides evidence for multiple species.</title>
        <authorList>
            <person name="Saini M.K."/>
            <person name="Costas A.M.G."/>
            <person name="Tank M."/>
            <person name="Bryant D.A."/>
        </authorList>
    </citation>
    <scope>NUCLEOTIDE SEQUENCE [LARGE SCALE GENOMIC DNA]</scope>
    <source>
        <strain evidence="8 9">N</strain>
    </source>
</reference>
<keyword evidence="3 7" id="KW-0489">Methyltransferase</keyword>
<evidence type="ECO:0000256" key="5">
    <source>
        <dbReference type="ARBA" id="ARBA00022691"/>
    </source>
</evidence>
<evidence type="ECO:0000313" key="9">
    <source>
        <dbReference type="Proteomes" id="UP000677668"/>
    </source>
</evidence>
<evidence type="ECO:0000256" key="4">
    <source>
        <dbReference type="ARBA" id="ARBA00022679"/>
    </source>
</evidence>
<accession>A0ABX8B2E7</accession>
<dbReference type="InterPro" id="IPR002052">
    <property type="entry name" value="DNA_methylase_N6_adenine_CS"/>
</dbReference>
<gene>
    <name evidence="8" type="ORF">J8C05_14105</name>
</gene>
<dbReference type="InterPro" id="IPR012263">
    <property type="entry name" value="M_m6A_EcoRV"/>
</dbReference>
<dbReference type="EC" id="2.1.1.72" evidence="2 7"/>
<dbReference type="PANTHER" id="PTHR30481">
    <property type="entry name" value="DNA ADENINE METHYLASE"/>
    <property type="match status" value="1"/>
</dbReference>
<dbReference type="NCBIfam" id="TIGR00571">
    <property type="entry name" value="dam"/>
    <property type="match status" value="1"/>
</dbReference>
<dbReference type="InterPro" id="IPR023095">
    <property type="entry name" value="Ade_MeTrfase_dom_2"/>
</dbReference>
<evidence type="ECO:0000256" key="3">
    <source>
        <dbReference type="ARBA" id="ARBA00022603"/>
    </source>
</evidence>
<name>A0ABX8B2E7_9BACT</name>
<dbReference type="InterPro" id="IPR029063">
    <property type="entry name" value="SAM-dependent_MTases_sf"/>
</dbReference>
<evidence type="ECO:0000256" key="2">
    <source>
        <dbReference type="ARBA" id="ARBA00011900"/>
    </source>
</evidence>
<dbReference type="PANTHER" id="PTHR30481:SF3">
    <property type="entry name" value="DNA ADENINE METHYLASE"/>
    <property type="match status" value="1"/>
</dbReference>
<dbReference type="SUPFAM" id="SSF53335">
    <property type="entry name" value="S-adenosyl-L-methionine-dependent methyltransferases"/>
    <property type="match status" value="1"/>
</dbReference>
<keyword evidence="4 7" id="KW-0808">Transferase</keyword>
<comment type="similarity">
    <text evidence="1 7">Belongs to the N(4)/N(6)-methyltransferase family.</text>
</comment>
<dbReference type="PIRSF" id="PIRSF000398">
    <property type="entry name" value="M_m6A_EcoRV"/>
    <property type="match status" value="1"/>
</dbReference>
<keyword evidence="5 7" id="KW-0949">S-adenosyl-L-methionine</keyword>
<dbReference type="PROSITE" id="PS00092">
    <property type="entry name" value="N6_MTASE"/>
    <property type="match status" value="1"/>
</dbReference>
<comment type="catalytic activity">
    <reaction evidence="6 7">
        <text>a 2'-deoxyadenosine in DNA + S-adenosyl-L-methionine = an N(6)-methyl-2'-deoxyadenosine in DNA + S-adenosyl-L-homocysteine + H(+)</text>
        <dbReference type="Rhea" id="RHEA:15197"/>
        <dbReference type="Rhea" id="RHEA-COMP:12418"/>
        <dbReference type="Rhea" id="RHEA-COMP:12419"/>
        <dbReference type="ChEBI" id="CHEBI:15378"/>
        <dbReference type="ChEBI" id="CHEBI:57856"/>
        <dbReference type="ChEBI" id="CHEBI:59789"/>
        <dbReference type="ChEBI" id="CHEBI:90615"/>
        <dbReference type="ChEBI" id="CHEBI:90616"/>
        <dbReference type="EC" id="2.1.1.72"/>
    </reaction>
</comment>